<keyword evidence="2" id="KW-1185">Reference proteome</keyword>
<sequence length="83" mass="8823">MTIKPGYEFGYMIGANCADGTVGRNYVSLVVNDEGFASRYAACLTAATGLPARPEAVTRPSGYLQREAPGFRVRVVSSDLADC</sequence>
<gene>
    <name evidence="1" type="ORF">GCM10010276_82130</name>
</gene>
<evidence type="ECO:0000313" key="1">
    <source>
        <dbReference type="EMBL" id="GAA2519643.1"/>
    </source>
</evidence>
<organism evidence="1 2">
    <name type="scientific">Streptomyces longisporus</name>
    <dbReference type="NCBI Taxonomy" id="1948"/>
    <lineage>
        <taxon>Bacteria</taxon>
        <taxon>Bacillati</taxon>
        <taxon>Actinomycetota</taxon>
        <taxon>Actinomycetes</taxon>
        <taxon>Kitasatosporales</taxon>
        <taxon>Streptomycetaceae</taxon>
        <taxon>Streptomyces</taxon>
    </lineage>
</organism>
<comment type="caution">
    <text evidence="1">The sequence shown here is derived from an EMBL/GenBank/DDBJ whole genome shotgun (WGS) entry which is preliminary data.</text>
</comment>
<reference evidence="1 2" key="1">
    <citation type="journal article" date="2019" name="Int. J. Syst. Evol. Microbiol.">
        <title>The Global Catalogue of Microorganisms (GCM) 10K type strain sequencing project: providing services to taxonomists for standard genome sequencing and annotation.</title>
        <authorList>
            <consortium name="The Broad Institute Genomics Platform"/>
            <consortium name="The Broad Institute Genome Sequencing Center for Infectious Disease"/>
            <person name="Wu L."/>
            <person name="Ma J."/>
        </authorList>
    </citation>
    <scope>NUCLEOTIDE SEQUENCE [LARGE SCALE GENOMIC DNA]</scope>
    <source>
        <strain evidence="1 2">JCM 4395</strain>
    </source>
</reference>
<evidence type="ECO:0000313" key="2">
    <source>
        <dbReference type="Proteomes" id="UP001501777"/>
    </source>
</evidence>
<name>A0ABN3NED7_STRLO</name>
<dbReference type="Proteomes" id="UP001501777">
    <property type="component" value="Unassembled WGS sequence"/>
</dbReference>
<dbReference type="EMBL" id="BAAASG010000027">
    <property type="protein sequence ID" value="GAA2519643.1"/>
    <property type="molecule type" value="Genomic_DNA"/>
</dbReference>
<protein>
    <submittedName>
        <fullName evidence="1">Uncharacterized protein</fullName>
    </submittedName>
</protein>
<proteinExistence type="predicted"/>
<accession>A0ABN3NED7</accession>